<dbReference type="Proteomes" id="UP000683360">
    <property type="component" value="Unassembled WGS sequence"/>
</dbReference>
<comment type="caution">
    <text evidence="1">The sequence shown here is derived from an EMBL/GenBank/DDBJ whole genome shotgun (WGS) entry which is preliminary data.</text>
</comment>
<name>A0A8S3QWT5_MYTED</name>
<protein>
    <submittedName>
        <fullName evidence="1">Uncharacterized protein</fullName>
    </submittedName>
</protein>
<gene>
    <name evidence="1" type="ORF">MEDL_13526</name>
</gene>
<proteinExistence type="predicted"/>
<accession>A0A8S3QWT5</accession>
<dbReference type="AlphaFoldDB" id="A0A8S3QWT5"/>
<evidence type="ECO:0000313" key="1">
    <source>
        <dbReference type="EMBL" id="CAG2198789.1"/>
    </source>
</evidence>
<reference evidence="1" key="1">
    <citation type="submission" date="2021-03" db="EMBL/GenBank/DDBJ databases">
        <authorList>
            <person name="Bekaert M."/>
        </authorList>
    </citation>
    <scope>NUCLEOTIDE SEQUENCE</scope>
</reference>
<keyword evidence="2" id="KW-1185">Reference proteome</keyword>
<dbReference type="EMBL" id="CAJPWZ010000699">
    <property type="protein sequence ID" value="CAG2198789.1"/>
    <property type="molecule type" value="Genomic_DNA"/>
</dbReference>
<organism evidence="1 2">
    <name type="scientific">Mytilus edulis</name>
    <name type="common">Blue mussel</name>
    <dbReference type="NCBI Taxonomy" id="6550"/>
    <lineage>
        <taxon>Eukaryota</taxon>
        <taxon>Metazoa</taxon>
        <taxon>Spiralia</taxon>
        <taxon>Lophotrochozoa</taxon>
        <taxon>Mollusca</taxon>
        <taxon>Bivalvia</taxon>
        <taxon>Autobranchia</taxon>
        <taxon>Pteriomorphia</taxon>
        <taxon>Mytilida</taxon>
        <taxon>Mytiloidea</taxon>
        <taxon>Mytilidae</taxon>
        <taxon>Mytilinae</taxon>
        <taxon>Mytilus</taxon>
    </lineage>
</organism>
<evidence type="ECO:0000313" key="2">
    <source>
        <dbReference type="Proteomes" id="UP000683360"/>
    </source>
</evidence>
<sequence>MLDPTESKSVCGMAMLDPTPESKMYVVMLDPTPESKNVCGMAMLNPKMYVRVKCMWYGNAKSYTRESTVCGMALQSKRMCKMLNPTPEKAHCMWYGNVLDPTPESLLYVVWQANPTPESKNVCGMAMLNPPETPWYGNASQKVNVCGMAMLDPTPESKNVWHGKKSKNVCGMAMLDPAHQRVKCMWYGNARSYTRE</sequence>